<dbReference type="GO" id="GO:0016747">
    <property type="term" value="F:acyltransferase activity, transferring groups other than amino-acyl groups"/>
    <property type="evidence" value="ECO:0007669"/>
    <property type="project" value="InterPro"/>
</dbReference>
<keyword evidence="2" id="KW-0808">Transferase</keyword>
<evidence type="ECO:0000313" key="3">
    <source>
        <dbReference type="Proteomes" id="UP000321113"/>
    </source>
</evidence>
<organism evidence="2 3">
    <name type="scientific">Vibrio superstes NBRC 103154</name>
    <dbReference type="NCBI Taxonomy" id="1219062"/>
    <lineage>
        <taxon>Bacteria</taxon>
        <taxon>Pseudomonadati</taxon>
        <taxon>Pseudomonadota</taxon>
        <taxon>Gammaproteobacteria</taxon>
        <taxon>Vibrionales</taxon>
        <taxon>Vibrionaceae</taxon>
        <taxon>Vibrio</taxon>
    </lineage>
</organism>
<dbReference type="InterPro" id="IPR000182">
    <property type="entry name" value="GNAT_dom"/>
</dbReference>
<reference evidence="2 3" key="1">
    <citation type="submission" date="2019-07" db="EMBL/GenBank/DDBJ databases">
        <title>Whole genome shotgun sequence of Vibrio superstes NBRC 103154.</title>
        <authorList>
            <person name="Hosoyama A."/>
            <person name="Uohara A."/>
            <person name="Ohji S."/>
            <person name="Ichikawa N."/>
        </authorList>
    </citation>
    <scope>NUCLEOTIDE SEQUENCE [LARGE SCALE GENOMIC DNA]</scope>
    <source>
        <strain evidence="2 3">NBRC 103154</strain>
    </source>
</reference>
<protein>
    <submittedName>
        <fullName evidence="2">N-acetyltransferase</fullName>
    </submittedName>
</protein>
<dbReference type="CDD" id="cd04301">
    <property type="entry name" value="NAT_SF"/>
    <property type="match status" value="1"/>
</dbReference>
<comment type="caution">
    <text evidence="2">The sequence shown here is derived from an EMBL/GenBank/DDBJ whole genome shotgun (WGS) entry which is preliminary data.</text>
</comment>
<proteinExistence type="predicted"/>
<dbReference type="AlphaFoldDB" id="A0A511QXQ8"/>
<dbReference type="Pfam" id="PF00583">
    <property type="entry name" value="Acetyltransf_1"/>
    <property type="match status" value="1"/>
</dbReference>
<evidence type="ECO:0000313" key="2">
    <source>
        <dbReference type="EMBL" id="GEM81767.1"/>
    </source>
</evidence>
<dbReference type="OrthoDB" id="5637518at2"/>
<name>A0A511QXQ8_9VIBR</name>
<dbReference type="InterPro" id="IPR016181">
    <property type="entry name" value="Acyl_CoA_acyltransferase"/>
</dbReference>
<feature type="domain" description="N-acetyltransferase" evidence="1">
    <location>
        <begin position="5"/>
        <end position="159"/>
    </location>
</feature>
<dbReference type="Proteomes" id="UP000321113">
    <property type="component" value="Unassembled WGS sequence"/>
</dbReference>
<accession>A0A511QXQ8</accession>
<sequence length="159" mass="18216">MSVTYSVNRAKHAQREQLLELWRFLYQWHHEHCAELIKKPCPIELEAELDNYLDTPECAVFVATHGDEVCGFIAGQLYELASPLTKSELIGSIDQWYVAEGHRANGVGLALFERIKQEFVDCGAKRLNVEVWDFNNNALETYNKLGFQTHLRCMTKALG</sequence>
<dbReference type="EMBL" id="BJXK01000033">
    <property type="protein sequence ID" value="GEM81767.1"/>
    <property type="molecule type" value="Genomic_DNA"/>
</dbReference>
<dbReference type="Gene3D" id="3.40.630.30">
    <property type="match status" value="1"/>
</dbReference>
<dbReference type="RefSeq" id="WP_119010528.1">
    <property type="nucleotide sequence ID" value="NZ_BJXK01000033.1"/>
</dbReference>
<dbReference type="SUPFAM" id="SSF55729">
    <property type="entry name" value="Acyl-CoA N-acyltransferases (Nat)"/>
    <property type="match status" value="1"/>
</dbReference>
<evidence type="ECO:0000259" key="1">
    <source>
        <dbReference type="PROSITE" id="PS51186"/>
    </source>
</evidence>
<keyword evidence="3" id="KW-1185">Reference proteome</keyword>
<gene>
    <name evidence="2" type="ORF">VSU01S_40120</name>
</gene>
<dbReference type="PROSITE" id="PS51186">
    <property type="entry name" value="GNAT"/>
    <property type="match status" value="1"/>
</dbReference>